<dbReference type="EMBL" id="CP003261">
    <property type="protein sequence ID" value="AGK98251.1"/>
    <property type="molecule type" value="Genomic_DNA"/>
</dbReference>
<dbReference type="Gene3D" id="3.40.50.12380">
    <property type="entry name" value="Nitrogenase MoFe cofactor biosynthesis protein NifE, C-terminal"/>
    <property type="match status" value="1"/>
</dbReference>
<evidence type="ECO:0000313" key="8">
    <source>
        <dbReference type="EMBL" id="AGK98251.1"/>
    </source>
</evidence>
<dbReference type="HOGENOM" id="CLU_025876_1_1_9"/>
<dbReference type="Pfam" id="PF00148">
    <property type="entry name" value="Oxidored_nitro"/>
    <property type="match status" value="1"/>
</dbReference>
<evidence type="ECO:0000256" key="5">
    <source>
        <dbReference type="ARBA" id="ARBA00023231"/>
    </source>
</evidence>
<gene>
    <name evidence="8" type="ORF">Clopa_3461</name>
</gene>
<dbReference type="NCBIfam" id="TIGR01283">
    <property type="entry name" value="nifE"/>
    <property type="match status" value="1"/>
</dbReference>
<keyword evidence="5 6" id="KW-0535">Nitrogen fixation</keyword>
<accession>R4K963</accession>
<dbReference type="RefSeq" id="WP_015616535.1">
    <property type="nucleotide sequence ID" value="NC_021182.1"/>
</dbReference>
<evidence type="ECO:0000313" key="9">
    <source>
        <dbReference type="Proteomes" id="UP000013523"/>
    </source>
</evidence>
<reference evidence="8 9" key="1">
    <citation type="submission" date="2012-01" db="EMBL/GenBank/DDBJ databases">
        <title>Complete sequence of chromosome of Clostridium pasteurianum BC1.</title>
        <authorList>
            <consortium name="US DOE Joint Genome Institute"/>
            <person name="Lucas S."/>
            <person name="Han J."/>
            <person name="Lapidus A."/>
            <person name="Cheng J.-F."/>
            <person name="Goodwin L."/>
            <person name="Pitluck S."/>
            <person name="Peters L."/>
            <person name="Mikhailova N."/>
            <person name="Teshima H."/>
            <person name="Detter J.C."/>
            <person name="Han C."/>
            <person name="Tapia R."/>
            <person name="Land M."/>
            <person name="Hauser L."/>
            <person name="Kyrpides N."/>
            <person name="Ivanova N."/>
            <person name="Pagani I."/>
            <person name="Dunn J."/>
            <person name="Taghavi S."/>
            <person name="Francis A."/>
            <person name="van der Lelie D."/>
            <person name="Woyke T."/>
        </authorList>
    </citation>
    <scope>NUCLEOTIDE SEQUENCE [LARGE SCALE GENOMIC DNA]</scope>
    <source>
        <strain evidence="8 9">BC1</strain>
    </source>
</reference>
<dbReference type="KEGG" id="cpas:Clopa_3461"/>
<keyword evidence="9" id="KW-1185">Reference proteome</keyword>
<organism evidence="8 9">
    <name type="scientific">Clostridium pasteurianum BC1</name>
    <dbReference type="NCBI Taxonomy" id="86416"/>
    <lineage>
        <taxon>Bacteria</taxon>
        <taxon>Bacillati</taxon>
        <taxon>Bacillota</taxon>
        <taxon>Clostridia</taxon>
        <taxon>Eubacteriales</taxon>
        <taxon>Clostridiaceae</taxon>
        <taxon>Clostridium</taxon>
    </lineage>
</organism>
<dbReference type="PROSITE" id="PS00090">
    <property type="entry name" value="NITROGENASE_1_2"/>
    <property type="match status" value="1"/>
</dbReference>
<dbReference type="AlphaFoldDB" id="R4K963"/>
<dbReference type="UniPathway" id="UPA00782"/>
<protein>
    <recommendedName>
        <fullName evidence="4">Nitrogenase iron-molybdenum cofactor biosynthesis protein NifE</fullName>
    </recommendedName>
</protein>
<evidence type="ECO:0000256" key="4">
    <source>
        <dbReference type="ARBA" id="ARBA00013280"/>
    </source>
</evidence>
<evidence type="ECO:0000256" key="3">
    <source>
        <dbReference type="ARBA" id="ARBA00011002"/>
    </source>
</evidence>
<comment type="function">
    <text evidence="1">This protein may play a role in the biosynthesis of the prosthetic group of nitrogenase (FeMo cofactor).</text>
</comment>
<dbReference type="GO" id="GO:0016163">
    <property type="term" value="F:nitrogenase activity"/>
    <property type="evidence" value="ECO:0007669"/>
    <property type="project" value="InterPro"/>
</dbReference>
<proteinExistence type="inferred from homology"/>
<evidence type="ECO:0000256" key="1">
    <source>
        <dbReference type="ARBA" id="ARBA00003171"/>
    </source>
</evidence>
<name>R4K963_CLOPA</name>
<dbReference type="Proteomes" id="UP000013523">
    <property type="component" value="Chromosome"/>
</dbReference>
<dbReference type="InterPro" id="IPR000510">
    <property type="entry name" value="Nase/OxRdtase_comp1"/>
</dbReference>
<dbReference type="PROSITE" id="PS00699">
    <property type="entry name" value="NITROGENASE_1_1"/>
    <property type="match status" value="1"/>
</dbReference>
<evidence type="ECO:0000259" key="7">
    <source>
        <dbReference type="Pfam" id="PF00148"/>
    </source>
</evidence>
<dbReference type="GO" id="GO:0065003">
    <property type="term" value="P:protein-containing complex assembly"/>
    <property type="evidence" value="ECO:0007669"/>
    <property type="project" value="InterPro"/>
</dbReference>
<dbReference type="PATRIC" id="fig|86416.3.peg.3455"/>
<feature type="domain" description="Nitrogenase/oxidoreductase component 1" evidence="7">
    <location>
        <begin position="84"/>
        <end position="478"/>
    </location>
</feature>
<dbReference type="SUPFAM" id="SSF53807">
    <property type="entry name" value="Helical backbone' metal receptor"/>
    <property type="match status" value="1"/>
</dbReference>
<sequence>MENKKKDFCYDDSTIDECLELVDKNEEIVDGIEYKPVVQKKKLEVIEQREESVYYNKKSEGGCGEGEFKCDSASVSGSVSQRACVYCGARVVLNPITDAYHLVHGPIGCASYTWDIRGSLSSGEEVYRNSFSTDLREKDVIFGGEKKLTAAIDEIVEAHHPKVIFVYSTCIVGVIGDDTDAVCKAAEIKYGIRVIPVKSPGFAGSKSTGYKAACDALMKLMGDKTTDEKIDGINFLGDFNLAGEIWIVTNYLKKFGIDVVAKLTGDSSYDEIMNAPKAKLNIVQCAGSMMYLAKMMEEKFGIPYIKVSFYGVEDTKNSLLKIADILGTEDKIKKAKQFVLEEESKIEKELDYYRDRLKGKRAAIFVGGAFKAISLIKQFRNLGMETVMVGTQTGKKDDYEIIKSITNEGTVILDDANPYELEKFILEQGADILVGGVKERPLAYKLGIAFCDHNHERKHALSGYVGSLNFAKEIDSTINSPVWNYV</sequence>
<evidence type="ECO:0000256" key="6">
    <source>
        <dbReference type="RuleBase" id="RU004021"/>
    </source>
</evidence>
<evidence type="ECO:0000256" key="2">
    <source>
        <dbReference type="ARBA" id="ARBA00005155"/>
    </source>
</evidence>
<dbReference type="InterPro" id="IPR005973">
    <property type="entry name" value="NifE"/>
</dbReference>
<dbReference type="CDD" id="cd01968">
    <property type="entry name" value="Nitrogenase_NifE_I"/>
    <property type="match status" value="1"/>
</dbReference>
<dbReference type="PANTHER" id="PTHR42956:SF1">
    <property type="entry name" value="NITROGENASE IRON-MOLYBDENUM COFACTOR BIOSYNTHESIS PROTEIN NIFE"/>
    <property type="match status" value="1"/>
</dbReference>
<dbReference type="InterPro" id="IPR049939">
    <property type="entry name" value="NifE-like"/>
</dbReference>
<comment type="pathway">
    <text evidence="2">Cofactor biosynthesis; Fe-Mo cofactor biosynthesis.</text>
</comment>
<dbReference type="eggNOG" id="COG2710">
    <property type="taxonomic scope" value="Bacteria"/>
</dbReference>
<comment type="similarity">
    <text evidence="3 6">Belongs to the NifD/NifK/NifE/NifN family.</text>
</comment>
<dbReference type="PANTHER" id="PTHR42956">
    <property type="entry name" value="NITROGENASE IRON-MOLYBDENUM COFACTOR BIOSYNTHESIS PROTEIN NIFE"/>
    <property type="match status" value="1"/>
</dbReference>
<dbReference type="Gene3D" id="3.40.50.1980">
    <property type="entry name" value="Nitrogenase molybdenum iron protein domain"/>
    <property type="match status" value="1"/>
</dbReference>
<dbReference type="STRING" id="86416.Clopa_3461"/>
<dbReference type="InterPro" id="IPR000318">
    <property type="entry name" value="Nase_comp1_CS"/>
</dbReference>